<dbReference type="Gene3D" id="1.10.101.10">
    <property type="entry name" value="PGBD-like superfamily/PGBD"/>
    <property type="match status" value="1"/>
</dbReference>
<evidence type="ECO:0000256" key="3">
    <source>
        <dbReference type="SAM" id="MobiDB-lite"/>
    </source>
</evidence>
<keyword evidence="2" id="KW-0175">Coiled coil</keyword>
<organism evidence="5 6">
    <name type="scientific">Bailinhaonella thermotolerans</name>
    <dbReference type="NCBI Taxonomy" id="1070861"/>
    <lineage>
        <taxon>Bacteria</taxon>
        <taxon>Bacillati</taxon>
        <taxon>Actinomycetota</taxon>
        <taxon>Actinomycetes</taxon>
        <taxon>Streptosporangiales</taxon>
        <taxon>Streptosporangiaceae</taxon>
        <taxon>Bailinhaonella</taxon>
    </lineage>
</organism>
<accession>A0A3A4BA84</accession>
<dbReference type="SUPFAM" id="SSF47090">
    <property type="entry name" value="PGBD-like"/>
    <property type="match status" value="1"/>
</dbReference>
<dbReference type="InterPro" id="IPR036365">
    <property type="entry name" value="PGBD-like_sf"/>
</dbReference>
<gene>
    <name evidence="5" type="ORF">D5H75_07290</name>
</gene>
<feature type="domain" description="Peptidoglycan binding-like" evidence="4">
    <location>
        <begin position="96"/>
        <end position="148"/>
    </location>
</feature>
<proteinExistence type="predicted"/>
<dbReference type="Proteomes" id="UP000265768">
    <property type="component" value="Unassembled WGS sequence"/>
</dbReference>
<evidence type="ECO:0000259" key="4">
    <source>
        <dbReference type="Pfam" id="PF01471"/>
    </source>
</evidence>
<evidence type="ECO:0000256" key="1">
    <source>
        <dbReference type="ARBA" id="ARBA00004196"/>
    </source>
</evidence>
<name>A0A3A4BA84_9ACTN</name>
<dbReference type="PANTHER" id="PTHR32347">
    <property type="entry name" value="EFFLUX SYSTEM COMPONENT YKNX-RELATED"/>
    <property type="match status" value="1"/>
</dbReference>
<sequence>MTGEDGRTPPKKAPTSATAEVTRGDLVDTASVGGTLTYADERKVPGGPSGTVTWVPEEGRVIKRGQALYKVDRKPMTLMYGRLPMYRTLRQGVSDGPDVEQLEKNLRALGYGDDMTVDDHFSYATHLAVLEWQDDRGLPETGAVDAKQIVFLPGEVRVADAKIAVGDRAAQGQALTVTSTRRLVHVDLDATKQNLAKKGAEVGIELPDGSRTAGRIAEVGRVAETTQNAQGEEADPTIDVEITLTDPKKAGRLDQAPVTVEMESERRKNVLSVPVEALLALREGGFGLEIVEGASRRVVAVETGVYGGGRVEVSGAGLAEGMRVGVPEQ</sequence>
<dbReference type="EMBL" id="QZEY01000002">
    <property type="protein sequence ID" value="RJL34644.1"/>
    <property type="molecule type" value="Genomic_DNA"/>
</dbReference>
<dbReference type="Gene3D" id="2.40.420.20">
    <property type="match status" value="1"/>
</dbReference>
<evidence type="ECO:0000313" key="6">
    <source>
        <dbReference type="Proteomes" id="UP000265768"/>
    </source>
</evidence>
<evidence type="ECO:0000256" key="2">
    <source>
        <dbReference type="ARBA" id="ARBA00023054"/>
    </source>
</evidence>
<dbReference type="PANTHER" id="PTHR32347:SF27">
    <property type="entry name" value="RND EFFLUX PUMP MEMBRANE FUSION PROTEIN BARREL-SANDWICH DOMAIN-CONTAINING PROTEIN"/>
    <property type="match status" value="1"/>
</dbReference>
<dbReference type="InterPro" id="IPR036366">
    <property type="entry name" value="PGBDSf"/>
</dbReference>
<keyword evidence="6" id="KW-1185">Reference proteome</keyword>
<dbReference type="InterPro" id="IPR050465">
    <property type="entry name" value="UPF0194_transport"/>
</dbReference>
<dbReference type="GO" id="GO:0030313">
    <property type="term" value="C:cell envelope"/>
    <property type="evidence" value="ECO:0007669"/>
    <property type="project" value="UniProtKB-SubCell"/>
</dbReference>
<dbReference type="OrthoDB" id="3268648at2"/>
<reference evidence="5 6" key="1">
    <citation type="submission" date="2018-09" db="EMBL/GenBank/DDBJ databases">
        <title>YIM 75507 draft genome.</title>
        <authorList>
            <person name="Tang S."/>
            <person name="Feng Y."/>
        </authorList>
    </citation>
    <scope>NUCLEOTIDE SEQUENCE [LARGE SCALE GENOMIC DNA]</scope>
    <source>
        <strain evidence="5 6">YIM 75507</strain>
    </source>
</reference>
<protein>
    <recommendedName>
        <fullName evidence="4">Peptidoglycan binding-like domain-containing protein</fullName>
    </recommendedName>
</protein>
<feature type="region of interest" description="Disordered" evidence="3">
    <location>
        <begin position="1"/>
        <end position="21"/>
    </location>
</feature>
<comment type="caution">
    <text evidence="5">The sequence shown here is derived from an EMBL/GenBank/DDBJ whole genome shotgun (WGS) entry which is preliminary data.</text>
</comment>
<dbReference type="AlphaFoldDB" id="A0A3A4BA84"/>
<evidence type="ECO:0000313" key="5">
    <source>
        <dbReference type="EMBL" id="RJL34644.1"/>
    </source>
</evidence>
<dbReference type="Pfam" id="PF01471">
    <property type="entry name" value="PG_binding_1"/>
    <property type="match status" value="1"/>
</dbReference>
<comment type="subcellular location">
    <subcellularLocation>
        <location evidence="1">Cell envelope</location>
    </subcellularLocation>
</comment>
<dbReference type="InterPro" id="IPR002477">
    <property type="entry name" value="Peptidoglycan-bd-like"/>
</dbReference>